<reference evidence="1 2" key="1">
    <citation type="submission" date="2019-11" db="EMBL/GenBank/DDBJ databases">
        <title>Spirosoma endbachense sp. nov., isolated from a natural salt meadow.</title>
        <authorList>
            <person name="Rojas J."/>
            <person name="Ambika Manirajan B."/>
            <person name="Ratering S."/>
            <person name="Suarez C."/>
            <person name="Geissler-Plaum R."/>
            <person name="Schnell S."/>
        </authorList>
    </citation>
    <scope>NUCLEOTIDE SEQUENCE [LARGE SCALE GENOMIC DNA]</scope>
    <source>
        <strain evidence="1 2">I-24</strain>
    </source>
</reference>
<organism evidence="1 2">
    <name type="scientific">Spirosoma endbachense</name>
    <dbReference type="NCBI Taxonomy" id="2666025"/>
    <lineage>
        <taxon>Bacteria</taxon>
        <taxon>Pseudomonadati</taxon>
        <taxon>Bacteroidota</taxon>
        <taxon>Cytophagia</taxon>
        <taxon>Cytophagales</taxon>
        <taxon>Cytophagaceae</taxon>
        <taxon>Spirosoma</taxon>
    </lineage>
</organism>
<proteinExistence type="predicted"/>
<dbReference type="EMBL" id="CP045997">
    <property type="protein sequence ID" value="QHV99205.1"/>
    <property type="molecule type" value="Genomic_DNA"/>
</dbReference>
<dbReference type="Proteomes" id="UP000464577">
    <property type="component" value="Chromosome"/>
</dbReference>
<gene>
    <name evidence="1" type="ORF">GJR95_31200</name>
</gene>
<dbReference type="RefSeq" id="WP_162389609.1">
    <property type="nucleotide sequence ID" value="NZ_CP045997.1"/>
</dbReference>
<dbReference type="AlphaFoldDB" id="A0A6P1W2D3"/>
<evidence type="ECO:0000313" key="1">
    <source>
        <dbReference type="EMBL" id="QHV99205.1"/>
    </source>
</evidence>
<keyword evidence="2" id="KW-1185">Reference proteome</keyword>
<accession>A0A6P1W2D3</accession>
<name>A0A6P1W2D3_9BACT</name>
<protein>
    <submittedName>
        <fullName evidence="1">Uncharacterized protein</fullName>
    </submittedName>
</protein>
<dbReference type="KEGG" id="senf:GJR95_31200"/>
<evidence type="ECO:0000313" key="2">
    <source>
        <dbReference type="Proteomes" id="UP000464577"/>
    </source>
</evidence>
<sequence length="127" mass="14439">MNNLTKLMELQDLEARIKTLSDAALEALNGLIIGILNAEDDTDFILLGIRKVIFEMIGEVDVAKLPQLQTVILQEMGNRKELTSSQAFIYVKAFGSWDFVKISDEPELTRLINLFSKILRRLKEKQS</sequence>